<comment type="caution">
    <text evidence="7">The sequence shown here is derived from an EMBL/GenBank/DDBJ whole genome shotgun (WGS) entry which is preliminary data.</text>
</comment>
<sequence>MALSWKEGEADLKEALAPIATPKGTSATKVKTASALCLRMVKDYKRVVHAVETLMWKSEHRLGFLYLIDAIIRQSQAKFGSEKDLFAPRFSQHLSHTISSLKQLPDDGQEHAHRIVYDWVTRRVFTKEQIIKAGGADYVQSPPPQHSPPAAAAPLNSDAEKEKLAILLDNIKRLKQQQEEKVPDVAHTSYAPPASDPRAFAPSPRASYPSSPRSRTSYAPPQQGGPSYAPPRPSPSNYAPPAATNYAPPPATSYAPPQQSYAGYAPQSYGSAPPAPRYSQPRRESPPRKQRDRSRSRSPRRSRMRSRSRSPPRRQETGPPPYNGGPPLRQPSPTYPPPHAAFSGPPPSYPPPGPAQSNTPFGQPQGGYGKGICRDYTLGRCFRGAACRFLHEGPTSQPPEAARAPLRPGQLKTRLCMNFPAGGCRFGDRCTFAHGEAQLGTTVDAMPPRSSPPPPDAFVPSNASYPSSNSMADNTFGAPHNTLPAAPKPAGEAESPAKRPRPSRWGAKSTAPPAEAAPVVAKPPPEEEEPAPAPEFTLEYDDDE</sequence>
<feature type="compositionally biased region" description="Basic residues" evidence="5">
    <location>
        <begin position="296"/>
        <end position="312"/>
    </location>
</feature>
<feature type="domain" description="C3H1-type" evidence="6">
    <location>
        <begin position="410"/>
        <end position="437"/>
    </location>
</feature>
<dbReference type="Gene3D" id="3.30.1370.210">
    <property type="match status" value="1"/>
</dbReference>
<dbReference type="AlphaFoldDB" id="A0A1V9ZH29"/>
<dbReference type="EMBL" id="JNBR01000118">
    <property type="protein sequence ID" value="OQR97298.1"/>
    <property type="molecule type" value="Genomic_DNA"/>
</dbReference>
<dbReference type="GO" id="GO:0008270">
    <property type="term" value="F:zinc ion binding"/>
    <property type="evidence" value="ECO:0007669"/>
    <property type="project" value="UniProtKB-KW"/>
</dbReference>
<feature type="region of interest" description="Disordered" evidence="5">
    <location>
        <begin position="136"/>
        <end position="157"/>
    </location>
</feature>
<keyword evidence="3 4" id="KW-0862">Zinc</keyword>
<dbReference type="Pfam" id="PF14608">
    <property type="entry name" value="zf-CCCH_2"/>
    <property type="match status" value="1"/>
</dbReference>
<feature type="region of interest" description="Disordered" evidence="5">
    <location>
        <begin position="442"/>
        <end position="544"/>
    </location>
</feature>
<evidence type="ECO:0000256" key="3">
    <source>
        <dbReference type="ARBA" id="ARBA00022833"/>
    </source>
</evidence>
<dbReference type="InterPro" id="IPR006569">
    <property type="entry name" value="CID_dom"/>
</dbReference>
<dbReference type="STRING" id="1202772.A0A1V9ZH29"/>
<dbReference type="InterPro" id="IPR008942">
    <property type="entry name" value="ENTH_VHS"/>
</dbReference>
<evidence type="ECO:0000256" key="4">
    <source>
        <dbReference type="PROSITE-ProRule" id="PRU00723"/>
    </source>
</evidence>
<evidence type="ECO:0000259" key="6">
    <source>
        <dbReference type="PROSITE" id="PS50103"/>
    </source>
</evidence>
<feature type="compositionally biased region" description="Low complexity" evidence="5">
    <location>
        <begin position="511"/>
        <end position="520"/>
    </location>
</feature>
<dbReference type="OrthoDB" id="79367at2759"/>
<evidence type="ECO:0000313" key="7">
    <source>
        <dbReference type="EMBL" id="OQR97298.1"/>
    </source>
</evidence>
<name>A0A1V9ZH29_ACHHY</name>
<dbReference type="SMART" id="SM00582">
    <property type="entry name" value="RPR"/>
    <property type="match status" value="1"/>
</dbReference>
<feature type="zinc finger region" description="C3H1-type" evidence="4">
    <location>
        <begin position="410"/>
        <end position="437"/>
    </location>
</feature>
<gene>
    <name evidence="7" type="ORF">ACHHYP_12217</name>
</gene>
<dbReference type="Proteomes" id="UP000243579">
    <property type="component" value="Unassembled WGS sequence"/>
</dbReference>
<feature type="compositionally biased region" description="Basic and acidic residues" evidence="5">
    <location>
        <begin position="281"/>
        <end position="295"/>
    </location>
</feature>
<proteinExistence type="predicted"/>
<feature type="compositionally biased region" description="Low complexity" evidence="5">
    <location>
        <begin position="235"/>
        <end position="257"/>
    </location>
</feature>
<feature type="region of interest" description="Disordered" evidence="5">
    <location>
        <begin position="178"/>
        <end position="366"/>
    </location>
</feature>
<organism evidence="7 8">
    <name type="scientific">Achlya hypogyna</name>
    <name type="common">Oomycete</name>
    <name type="synonym">Protoachlya hypogyna</name>
    <dbReference type="NCBI Taxonomy" id="1202772"/>
    <lineage>
        <taxon>Eukaryota</taxon>
        <taxon>Sar</taxon>
        <taxon>Stramenopiles</taxon>
        <taxon>Oomycota</taxon>
        <taxon>Saprolegniomycetes</taxon>
        <taxon>Saprolegniales</taxon>
        <taxon>Achlyaceae</taxon>
        <taxon>Achlya</taxon>
    </lineage>
</organism>
<evidence type="ECO:0000256" key="1">
    <source>
        <dbReference type="ARBA" id="ARBA00022723"/>
    </source>
</evidence>
<evidence type="ECO:0000313" key="8">
    <source>
        <dbReference type="Proteomes" id="UP000243579"/>
    </source>
</evidence>
<dbReference type="InterPro" id="IPR036855">
    <property type="entry name" value="Znf_CCCH_sf"/>
</dbReference>
<feature type="compositionally biased region" description="Pro residues" evidence="5">
    <location>
        <begin position="318"/>
        <end position="354"/>
    </location>
</feature>
<dbReference type="Pfam" id="PF04818">
    <property type="entry name" value="CID"/>
    <property type="match status" value="1"/>
</dbReference>
<reference evidence="7 8" key="1">
    <citation type="journal article" date="2014" name="Genome Biol. Evol.">
        <title>The secreted proteins of Achlya hypogyna and Thraustotheca clavata identify the ancestral oomycete secretome and reveal gene acquisitions by horizontal gene transfer.</title>
        <authorList>
            <person name="Misner I."/>
            <person name="Blouin N."/>
            <person name="Leonard G."/>
            <person name="Richards T.A."/>
            <person name="Lane C.E."/>
        </authorList>
    </citation>
    <scope>NUCLEOTIDE SEQUENCE [LARGE SCALE GENOMIC DNA]</scope>
    <source>
        <strain evidence="7 8">ATCC 48635</strain>
    </source>
</reference>
<evidence type="ECO:0000256" key="5">
    <source>
        <dbReference type="SAM" id="MobiDB-lite"/>
    </source>
</evidence>
<keyword evidence="8" id="KW-1185">Reference proteome</keyword>
<protein>
    <recommendedName>
        <fullName evidence="6">C3H1-type domain-containing protein</fullName>
    </recommendedName>
</protein>
<dbReference type="Gene3D" id="1.25.40.90">
    <property type="match status" value="1"/>
</dbReference>
<evidence type="ECO:0000256" key="2">
    <source>
        <dbReference type="ARBA" id="ARBA00022771"/>
    </source>
</evidence>
<keyword evidence="1 4" id="KW-0479">Metal-binding</keyword>
<dbReference type="SMART" id="SM00356">
    <property type="entry name" value="ZnF_C3H1"/>
    <property type="match status" value="2"/>
</dbReference>
<feature type="compositionally biased region" description="Low complexity" evidence="5">
    <location>
        <begin position="191"/>
        <end position="221"/>
    </location>
</feature>
<dbReference type="InterPro" id="IPR000571">
    <property type="entry name" value="Znf_CCCH"/>
</dbReference>
<feature type="zinc finger region" description="C3H1-type" evidence="4">
    <location>
        <begin position="367"/>
        <end position="394"/>
    </location>
</feature>
<feature type="domain" description="C3H1-type" evidence="6">
    <location>
        <begin position="367"/>
        <end position="394"/>
    </location>
</feature>
<accession>A0A1V9ZH29</accession>
<dbReference type="SUPFAM" id="SSF90229">
    <property type="entry name" value="CCCH zinc finger"/>
    <property type="match status" value="1"/>
</dbReference>
<dbReference type="SUPFAM" id="SSF48464">
    <property type="entry name" value="ENTH/VHS domain"/>
    <property type="match status" value="1"/>
</dbReference>
<dbReference type="PROSITE" id="PS50103">
    <property type="entry name" value="ZF_C3H1"/>
    <property type="match status" value="2"/>
</dbReference>
<keyword evidence="2 4" id="KW-0863">Zinc-finger</keyword>
<dbReference type="Pfam" id="PF00642">
    <property type="entry name" value="zf-CCCH"/>
    <property type="match status" value="1"/>
</dbReference>
<feature type="compositionally biased region" description="Polar residues" evidence="5">
    <location>
        <begin position="461"/>
        <end position="473"/>
    </location>
</feature>